<protein>
    <submittedName>
        <fullName evidence="3">Unannotated protein</fullName>
    </submittedName>
</protein>
<evidence type="ECO:0000259" key="2">
    <source>
        <dbReference type="Pfam" id="PF00156"/>
    </source>
</evidence>
<evidence type="ECO:0000313" key="3">
    <source>
        <dbReference type="EMBL" id="CAB4663042.1"/>
    </source>
</evidence>
<organism evidence="3">
    <name type="scientific">freshwater metagenome</name>
    <dbReference type="NCBI Taxonomy" id="449393"/>
    <lineage>
        <taxon>unclassified sequences</taxon>
        <taxon>metagenomes</taxon>
        <taxon>ecological metagenomes</taxon>
    </lineage>
</organism>
<sequence length="167" mass="18499">MLQALDGQLSIVHYVGLFEHVGNVRQAILQLKYHEEKHLAKDLASLMAAELEGHDRCDVVTWAPTTMHRRQKRGFDQSELIARHLAARIGVRHARLLRRDNEGRQTGSSRTERLSRPSFVAKPGLQGRVVWVVDDVMTTGATLRACAEALVSGGAAQVVCIAASWVK</sequence>
<dbReference type="InterPro" id="IPR000836">
    <property type="entry name" value="PRTase_dom"/>
</dbReference>
<dbReference type="EMBL" id="CAEZWJ010000065">
    <property type="protein sequence ID" value="CAB4663042.1"/>
    <property type="molecule type" value="Genomic_DNA"/>
</dbReference>
<accession>A0A6J6LMT5</accession>
<dbReference type="Gene3D" id="3.40.50.2020">
    <property type="match status" value="1"/>
</dbReference>
<proteinExistence type="inferred from homology"/>
<name>A0A6J6LMT5_9ZZZZ</name>
<gene>
    <name evidence="3" type="ORF">UFOPK2214_01371</name>
</gene>
<evidence type="ECO:0000256" key="1">
    <source>
        <dbReference type="ARBA" id="ARBA00008007"/>
    </source>
</evidence>
<dbReference type="AlphaFoldDB" id="A0A6J6LMT5"/>
<reference evidence="3" key="1">
    <citation type="submission" date="2020-05" db="EMBL/GenBank/DDBJ databases">
        <authorList>
            <person name="Chiriac C."/>
            <person name="Salcher M."/>
            <person name="Ghai R."/>
            <person name="Kavagutti S V."/>
        </authorList>
    </citation>
    <scope>NUCLEOTIDE SEQUENCE</scope>
</reference>
<dbReference type="PANTHER" id="PTHR47505">
    <property type="entry name" value="DNA UTILIZATION PROTEIN YHGH"/>
    <property type="match status" value="1"/>
</dbReference>
<dbReference type="SUPFAM" id="SSF53271">
    <property type="entry name" value="PRTase-like"/>
    <property type="match status" value="1"/>
</dbReference>
<dbReference type="InterPro" id="IPR029057">
    <property type="entry name" value="PRTase-like"/>
</dbReference>
<dbReference type="PANTHER" id="PTHR47505:SF1">
    <property type="entry name" value="DNA UTILIZATION PROTEIN YHGH"/>
    <property type="match status" value="1"/>
</dbReference>
<comment type="similarity">
    <text evidence="1">Belongs to the ComF/GntX family.</text>
</comment>
<dbReference type="CDD" id="cd06223">
    <property type="entry name" value="PRTases_typeI"/>
    <property type="match status" value="1"/>
</dbReference>
<feature type="domain" description="Phosphoribosyltransferase" evidence="2">
    <location>
        <begin position="79"/>
        <end position="161"/>
    </location>
</feature>
<dbReference type="Pfam" id="PF00156">
    <property type="entry name" value="Pribosyltran"/>
    <property type="match status" value="1"/>
</dbReference>
<dbReference type="InterPro" id="IPR051910">
    <property type="entry name" value="ComF/GntX_DNA_util-trans"/>
</dbReference>